<name>A0A4Q7VP20_9BURK</name>
<dbReference type="Proteomes" id="UP000293671">
    <property type="component" value="Unassembled WGS sequence"/>
</dbReference>
<accession>A0A4Q7VP20</accession>
<sequence>MSNALITRLVTLLLALSLGACASGSYGPGPLAPGATSAEAIARMGQPTGVHPLAPDGKRLEFARGPMGLHTFMLDFDAGDRLVKIDQVLTERHFLELQNGMTADEVRARIGRPGQITSLPRQRHQLWWYWYDTPFCIVWQVSISDDDGKVAEMGHNSNPRCDGSRFGL</sequence>
<evidence type="ECO:0008006" key="4">
    <source>
        <dbReference type="Google" id="ProtNLM"/>
    </source>
</evidence>
<organism evidence="2 3">
    <name type="scientific">Rivibacter subsaxonicus</name>
    <dbReference type="NCBI Taxonomy" id="457575"/>
    <lineage>
        <taxon>Bacteria</taxon>
        <taxon>Pseudomonadati</taxon>
        <taxon>Pseudomonadota</taxon>
        <taxon>Betaproteobacteria</taxon>
        <taxon>Burkholderiales</taxon>
        <taxon>Rivibacter</taxon>
    </lineage>
</organism>
<keyword evidence="3" id="KW-1185">Reference proteome</keyword>
<feature type="chain" id="PRO_5020666191" description="Beta-barrel assembly machine subunit BamE" evidence="1">
    <location>
        <begin position="23"/>
        <end position="168"/>
    </location>
</feature>
<dbReference type="RefSeq" id="WP_130432522.1">
    <property type="nucleotide sequence ID" value="NZ_SHKP01000006.1"/>
</dbReference>
<evidence type="ECO:0000313" key="3">
    <source>
        <dbReference type="Proteomes" id="UP000293671"/>
    </source>
</evidence>
<evidence type="ECO:0000313" key="2">
    <source>
        <dbReference type="EMBL" id="RZT98092.1"/>
    </source>
</evidence>
<reference evidence="2 3" key="1">
    <citation type="submission" date="2019-02" db="EMBL/GenBank/DDBJ databases">
        <title>Genomic Encyclopedia of Type Strains, Phase IV (KMG-IV): sequencing the most valuable type-strain genomes for metagenomic binning, comparative biology and taxonomic classification.</title>
        <authorList>
            <person name="Goeker M."/>
        </authorList>
    </citation>
    <scope>NUCLEOTIDE SEQUENCE [LARGE SCALE GENOMIC DNA]</scope>
    <source>
        <strain evidence="2 3">DSM 19570</strain>
    </source>
</reference>
<proteinExistence type="predicted"/>
<feature type="signal peptide" evidence="1">
    <location>
        <begin position="1"/>
        <end position="22"/>
    </location>
</feature>
<dbReference type="AlphaFoldDB" id="A0A4Q7VP20"/>
<keyword evidence="1" id="KW-0732">Signal</keyword>
<dbReference type="OrthoDB" id="8962020at2"/>
<comment type="caution">
    <text evidence="2">The sequence shown here is derived from an EMBL/GenBank/DDBJ whole genome shotgun (WGS) entry which is preliminary data.</text>
</comment>
<dbReference type="EMBL" id="SHKP01000006">
    <property type="protein sequence ID" value="RZT98092.1"/>
    <property type="molecule type" value="Genomic_DNA"/>
</dbReference>
<evidence type="ECO:0000256" key="1">
    <source>
        <dbReference type="SAM" id="SignalP"/>
    </source>
</evidence>
<gene>
    <name evidence="2" type="ORF">EV670_2498</name>
</gene>
<protein>
    <recommendedName>
        <fullName evidence="4">Beta-barrel assembly machine subunit BamE</fullName>
    </recommendedName>
</protein>